<gene>
    <name evidence="1" type="ORF">HF521_014467</name>
</gene>
<sequence length="83" mass="9307">MGLKVNNNLRILKMARNPVRPAGCFAVLKAIEGNPSSSMEYLDLSDISVEQEFEDFLNMIKETVPNFRVKHGGTIRPSQNLKS</sequence>
<dbReference type="Gene3D" id="3.80.10.10">
    <property type="entry name" value="Ribonuclease Inhibitor"/>
    <property type="match status" value="1"/>
</dbReference>
<comment type="caution">
    <text evidence="1">The sequence shown here is derived from an EMBL/GenBank/DDBJ whole genome shotgun (WGS) entry which is preliminary data.</text>
</comment>
<proteinExistence type="predicted"/>
<name>A0A8T0A7K7_SILME</name>
<accession>A0A8T0A7K7</accession>
<dbReference type="AlphaFoldDB" id="A0A8T0A7K7"/>
<dbReference type="Proteomes" id="UP000606274">
    <property type="component" value="Unassembled WGS sequence"/>
</dbReference>
<organism evidence="1 2">
    <name type="scientific">Silurus meridionalis</name>
    <name type="common">Southern catfish</name>
    <name type="synonym">Silurus soldatovi meridionalis</name>
    <dbReference type="NCBI Taxonomy" id="175797"/>
    <lineage>
        <taxon>Eukaryota</taxon>
        <taxon>Metazoa</taxon>
        <taxon>Chordata</taxon>
        <taxon>Craniata</taxon>
        <taxon>Vertebrata</taxon>
        <taxon>Euteleostomi</taxon>
        <taxon>Actinopterygii</taxon>
        <taxon>Neopterygii</taxon>
        <taxon>Teleostei</taxon>
        <taxon>Ostariophysi</taxon>
        <taxon>Siluriformes</taxon>
        <taxon>Siluridae</taxon>
        <taxon>Silurus</taxon>
    </lineage>
</organism>
<protein>
    <submittedName>
        <fullName evidence="1">Uncharacterized protein</fullName>
    </submittedName>
</protein>
<evidence type="ECO:0000313" key="1">
    <source>
        <dbReference type="EMBL" id="KAF7687239.1"/>
    </source>
</evidence>
<dbReference type="EMBL" id="JABFDY010000027">
    <property type="protein sequence ID" value="KAF7687239.1"/>
    <property type="molecule type" value="Genomic_DNA"/>
</dbReference>
<dbReference type="SUPFAM" id="SSF52047">
    <property type="entry name" value="RNI-like"/>
    <property type="match status" value="1"/>
</dbReference>
<evidence type="ECO:0000313" key="2">
    <source>
        <dbReference type="Proteomes" id="UP000606274"/>
    </source>
</evidence>
<reference evidence="1" key="1">
    <citation type="submission" date="2020-08" db="EMBL/GenBank/DDBJ databases">
        <title>Chromosome-level assembly of Southern catfish (Silurus meridionalis) provides insights into visual adaptation to the nocturnal and benthic lifestyles.</title>
        <authorList>
            <person name="Zhang Y."/>
            <person name="Wang D."/>
            <person name="Peng Z."/>
        </authorList>
    </citation>
    <scope>NUCLEOTIDE SEQUENCE</scope>
    <source>
        <strain evidence="1">SWU-2019-XX</strain>
        <tissue evidence="1">Muscle</tissue>
    </source>
</reference>
<dbReference type="InterPro" id="IPR032675">
    <property type="entry name" value="LRR_dom_sf"/>
</dbReference>
<keyword evidence="2" id="KW-1185">Reference proteome</keyword>